<dbReference type="HAMAP" id="MF_02089">
    <property type="entry name" value="QueH"/>
    <property type="match status" value="1"/>
</dbReference>
<evidence type="ECO:0000256" key="5">
    <source>
        <dbReference type="ARBA" id="ARBA00016895"/>
    </source>
</evidence>
<dbReference type="PANTHER" id="PTHR36701">
    <property type="entry name" value="EPOXYQUEUOSINE REDUCTASE QUEH"/>
    <property type="match status" value="1"/>
</dbReference>
<keyword evidence="7 17" id="KW-0819">tRNA processing</keyword>
<evidence type="ECO:0000256" key="13">
    <source>
        <dbReference type="ARBA" id="ARBA00023157"/>
    </source>
</evidence>
<evidence type="ECO:0000256" key="11">
    <source>
        <dbReference type="ARBA" id="ARBA00023004"/>
    </source>
</evidence>
<evidence type="ECO:0000313" key="18">
    <source>
        <dbReference type="EMBL" id="OGG90807.1"/>
    </source>
</evidence>
<dbReference type="GO" id="GO:0046872">
    <property type="term" value="F:metal ion binding"/>
    <property type="evidence" value="ECO:0007669"/>
    <property type="project" value="UniProtKB-KW"/>
</dbReference>
<comment type="function">
    <text evidence="1 17">Catalyzes the conversion of epoxyqueuosine (oQ) to queuosine (Q), which is a hypermodified base found in the wobble positions of tRNA(Asp), tRNA(Asn), tRNA(His) and tRNA(Tyr).</text>
</comment>
<evidence type="ECO:0000256" key="10">
    <source>
        <dbReference type="ARBA" id="ARBA00023002"/>
    </source>
</evidence>
<evidence type="ECO:0000256" key="6">
    <source>
        <dbReference type="ARBA" id="ARBA00022485"/>
    </source>
</evidence>
<feature type="binding site" evidence="17">
    <location>
        <position position="9"/>
    </location>
    <ligand>
        <name>[4Fe-4S] cluster</name>
        <dbReference type="ChEBI" id="CHEBI:49883"/>
    </ligand>
</feature>
<sequence length="187" mass="21835">MRILFHTCCSPCACYPVAELQKLGFEVTIFYYNPNIWPVEEYQARLMELKKYLAALPAVKIIEGDYENTKWLEAVRGLEKELERGKRCDICYKLRLERTARLAAELKYEYFGSSLSISPHKKAEKISQQGQTLAKKYGLEFLDRDWKKLGGFQAACQIAKERNFYRQNYCGCAFSVRTQKTNNKIQE</sequence>
<evidence type="ECO:0000256" key="17">
    <source>
        <dbReference type="HAMAP-Rule" id="MF_02089"/>
    </source>
</evidence>
<evidence type="ECO:0000256" key="4">
    <source>
        <dbReference type="ARBA" id="ARBA00012622"/>
    </source>
</evidence>
<gene>
    <name evidence="17" type="primary">queH</name>
    <name evidence="18" type="ORF">A3H55_04025</name>
</gene>
<keyword evidence="9 17" id="KW-0671">Queuosine biosynthesis</keyword>
<dbReference type="GO" id="GO:0008616">
    <property type="term" value="P:tRNA queuosine(34) biosynthetic process"/>
    <property type="evidence" value="ECO:0007669"/>
    <property type="project" value="UniProtKB-UniRule"/>
</dbReference>
<feature type="binding site" evidence="17">
    <location>
        <position position="88"/>
    </location>
    <ligand>
        <name>[4Fe-4S] cluster</name>
        <dbReference type="ChEBI" id="CHEBI:49883"/>
    </ligand>
</feature>
<keyword evidence="13 17" id="KW-1015">Disulfide bond</keyword>
<feature type="binding site" evidence="17">
    <location>
        <position position="8"/>
    </location>
    <ligand>
        <name>[4Fe-4S] cluster</name>
        <dbReference type="ChEBI" id="CHEBI:49883"/>
    </ligand>
</feature>
<evidence type="ECO:0000256" key="16">
    <source>
        <dbReference type="ARBA" id="ARBA00047415"/>
    </source>
</evidence>
<evidence type="ECO:0000256" key="15">
    <source>
        <dbReference type="ARBA" id="ARBA00031446"/>
    </source>
</evidence>
<dbReference type="EC" id="1.17.99.6" evidence="4 17"/>
<evidence type="ECO:0000256" key="2">
    <source>
        <dbReference type="ARBA" id="ARBA00004691"/>
    </source>
</evidence>
<protein>
    <recommendedName>
        <fullName evidence="5 17">Epoxyqueuosine reductase QueH</fullName>
        <ecNumber evidence="4 17">1.17.99.6</ecNumber>
    </recommendedName>
    <alternativeName>
        <fullName evidence="15 17">Queuosine biosynthesis protein QueH</fullName>
    </alternativeName>
</protein>
<proteinExistence type="inferred from homology"/>
<dbReference type="GO" id="GO:0052693">
    <property type="term" value="F:epoxyqueuosine reductase activity"/>
    <property type="evidence" value="ECO:0007669"/>
    <property type="project" value="UniProtKB-UniRule"/>
</dbReference>
<dbReference type="UniPathway" id="UPA00392"/>
<dbReference type="PANTHER" id="PTHR36701:SF1">
    <property type="entry name" value="EPOXYQUEUOSINE REDUCTASE QUEH"/>
    <property type="match status" value="1"/>
</dbReference>
<accession>A0A1F6FY69</accession>
<evidence type="ECO:0000256" key="1">
    <source>
        <dbReference type="ARBA" id="ARBA00002268"/>
    </source>
</evidence>
<comment type="caution">
    <text evidence="18">The sequence shown here is derived from an EMBL/GenBank/DDBJ whole genome shotgun (WGS) entry which is preliminary data.</text>
</comment>
<keyword evidence="8 17" id="KW-0479">Metal-binding</keyword>
<keyword evidence="14 17" id="KW-0676">Redox-active center</keyword>
<dbReference type="Proteomes" id="UP000177998">
    <property type="component" value="Unassembled WGS sequence"/>
</dbReference>
<evidence type="ECO:0000256" key="3">
    <source>
        <dbReference type="ARBA" id="ARBA00008207"/>
    </source>
</evidence>
<keyword evidence="12 17" id="KW-0411">Iron-sulfur</keyword>
<evidence type="ECO:0000256" key="14">
    <source>
        <dbReference type="ARBA" id="ARBA00023284"/>
    </source>
</evidence>
<comment type="catalytic activity">
    <reaction evidence="16 17">
        <text>epoxyqueuosine(34) in tRNA + AH2 = queuosine(34) in tRNA + A + H2O</text>
        <dbReference type="Rhea" id="RHEA:32159"/>
        <dbReference type="Rhea" id="RHEA-COMP:18571"/>
        <dbReference type="Rhea" id="RHEA-COMP:18582"/>
        <dbReference type="ChEBI" id="CHEBI:13193"/>
        <dbReference type="ChEBI" id="CHEBI:15377"/>
        <dbReference type="ChEBI" id="CHEBI:17499"/>
        <dbReference type="ChEBI" id="CHEBI:194431"/>
        <dbReference type="ChEBI" id="CHEBI:194443"/>
        <dbReference type="EC" id="1.17.99.6"/>
    </reaction>
</comment>
<evidence type="ECO:0000313" key="19">
    <source>
        <dbReference type="Proteomes" id="UP000177998"/>
    </source>
</evidence>
<keyword evidence="6 17" id="KW-0004">4Fe-4S</keyword>
<dbReference type="Pfam" id="PF02677">
    <property type="entry name" value="QueH"/>
    <property type="match status" value="1"/>
</dbReference>
<dbReference type="EMBL" id="MFMZ01000032">
    <property type="protein sequence ID" value="OGG90807.1"/>
    <property type="molecule type" value="Genomic_DNA"/>
</dbReference>
<keyword evidence="10 17" id="KW-0560">Oxidoreductase</keyword>
<comment type="similarity">
    <text evidence="3 17">Belongs to the QueH family.</text>
</comment>
<evidence type="ECO:0000256" key="7">
    <source>
        <dbReference type="ARBA" id="ARBA00022694"/>
    </source>
</evidence>
<dbReference type="InterPro" id="IPR003828">
    <property type="entry name" value="QueH"/>
</dbReference>
<reference evidence="18 19" key="1">
    <citation type="journal article" date="2016" name="Nat. Commun.">
        <title>Thousands of microbial genomes shed light on interconnected biogeochemical processes in an aquifer system.</title>
        <authorList>
            <person name="Anantharaman K."/>
            <person name="Brown C.T."/>
            <person name="Hug L.A."/>
            <person name="Sharon I."/>
            <person name="Castelle C.J."/>
            <person name="Probst A.J."/>
            <person name="Thomas B.C."/>
            <person name="Singh A."/>
            <person name="Wilkins M.J."/>
            <person name="Karaoz U."/>
            <person name="Brodie E.L."/>
            <person name="Williams K.H."/>
            <person name="Hubbard S.S."/>
            <person name="Banfield J.F."/>
        </authorList>
    </citation>
    <scope>NUCLEOTIDE SEQUENCE [LARGE SCALE GENOMIC DNA]</scope>
</reference>
<feature type="disulfide bond" description="Redox-active" evidence="17">
    <location>
        <begin position="170"/>
        <end position="172"/>
    </location>
</feature>
<comment type="pathway">
    <text evidence="2 17">tRNA modification; tRNA-queuosine biosynthesis.</text>
</comment>
<evidence type="ECO:0000256" key="12">
    <source>
        <dbReference type="ARBA" id="ARBA00023014"/>
    </source>
</evidence>
<evidence type="ECO:0000256" key="9">
    <source>
        <dbReference type="ARBA" id="ARBA00022785"/>
    </source>
</evidence>
<name>A0A1F6FY69_9BACT</name>
<organism evidence="18 19">
    <name type="scientific">Candidatus Kuenenbacteria bacterium RIFCSPLOWO2_02_FULL_42_16</name>
    <dbReference type="NCBI Taxonomy" id="1798564"/>
    <lineage>
        <taxon>Bacteria</taxon>
        <taxon>Candidatus Kueneniibacteriota</taxon>
    </lineage>
</organism>
<keyword evidence="11 17" id="KW-0408">Iron</keyword>
<evidence type="ECO:0000256" key="8">
    <source>
        <dbReference type="ARBA" id="ARBA00022723"/>
    </source>
</evidence>
<dbReference type="GO" id="GO:0051539">
    <property type="term" value="F:4 iron, 4 sulfur cluster binding"/>
    <property type="evidence" value="ECO:0007669"/>
    <property type="project" value="UniProtKB-UniRule"/>
</dbReference>
<dbReference type="AlphaFoldDB" id="A0A1F6FY69"/>
<dbReference type="STRING" id="1798564.A3H55_04025"/>
<feature type="binding site" evidence="17">
    <location>
        <position position="91"/>
    </location>
    <ligand>
        <name>[4Fe-4S] cluster</name>
        <dbReference type="ChEBI" id="CHEBI:49883"/>
    </ligand>
</feature>